<organism evidence="2 3">
    <name type="scientific">Melipona bicolor</name>
    <dbReference type="NCBI Taxonomy" id="60889"/>
    <lineage>
        <taxon>Eukaryota</taxon>
        <taxon>Metazoa</taxon>
        <taxon>Ecdysozoa</taxon>
        <taxon>Arthropoda</taxon>
        <taxon>Hexapoda</taxon>
        <taxon>Insecta</taxon>
        <taxon>Pterygota</taxon>
        <taxon>Neoptera</taxon>
        <taxon>Endopterygota</taxon>
        <taxon>Hymenoptera</taxon>
        <taxon>Apocrita</taxon>
        <taxon>Aculeata</taxon>
        <taxon>Apoidea</taxon>
        <taxon>Anthophila</taxon>
        <taxon>Apidae</taxon>
        <taxon>Melipona</taxon>
    </lineage>
</organism>
<feature type="region of interest" description="Disordered" evidence="1">
    <location>
        <begin position="1"/>
        <end position="70"/>
    </location>
</feature>
<accession>A0AA40G3M2</accession>
<dbReference type="Proteomes" id="UP001177670">
    <property type="component" value="Unassembled WGS sequence"/>
</dbReference>
<gene>
    <name evidence="2" type="ORF">K0M31_018602</name>
</gene>
<dbReference type="EMBL" id="JAHYIQ010000007">
    <property type="protein sequence ID" value="KAK1130471.1"/>
    <property type="molecule type" value="Genomic_DNA"/>
</dbReference>
<reference evidence="2" key="1">
    <citation type="submission" date="2021-10" db="EMBL/GenBank/DDBJ databases">
        <title>Melipona bicolor Genome sequencing and assembly.</title>
        <authorList>
            <person name="Araujo N.S."/>
            <person name="Arias M.C."/>
        </authorList>
    </citation>
    <scope>NUCLEOTIDE SEQUENCE</scope>
    <source>
        <strain evidence="2">USP_2M_L1-L4_2017</strain>
        <tissue evidence="2">Whole body</tissue>
    </source>
</reference>
<feature type="compositionally biased region" description="Basic and acidic residues" evidence="1">
    <location>
        <begin position="40"/>
        <end position="50"/>
    </location>
</feature>
<evidence type="ECO:0000313" key="2">
    <source>
        <dbReference type="EMBL" id="KAK1130471.1"/>
    </source>
</evidence>
<evidence type="ECO:0000256" key="1">
    <source>
        <dbReference type="SAM" id="MobiDB-lite"/>
    </source>
</evidence>
<name>A0AA40G3M2_9HYME</name>
<sequence>MTTPKKDEKRTSKKSKNTDQKISSRKTARQVPSKSNGTKVRTEKPRDDPSIRAGNGDAQEDVKEAGASGKFERKSFRRKIGSLIRGSAAELPAVINRSLQPIRRSFSFSKDLNRLHEPSKPRKANSVHWYNSLVSLAEDECLDEQDHSPPGNSVAEELFSPKVQVTRTQSLIDTTFTRSPRRRVNEALNRTAPYGRHSDHYDSTIDLSNPPCEASSLPALARIATDESYIEPRSPRERQQQVSSEWTNLKAIDRNLSLLYVNQSLAKLHSV</sequence>
<evidence type="ECO:0000313" key="3">
    <source>
        <dbReference type="Proteomes" id="UP001177670"/>
    </source>
</evidence>
<proteinExistence type="predicted"/>
<keyword evidence="3" id="KW-1185">Reference proteome</keyword>
<protein>
    <submittedName>
        <fullName evidence="2">Uncharacterized protein</fullName>
    </submittedName>
</protein>
<feature type="compositionally biased region" description="Basic and acidic residues" evidence="1">
    <location>
        <begin position="1"/>
        <end position="10"/>
    </location>
</feature>
<comment type="caution">
    <text evidence="2">The sequence shown here is derived from an EMBL/GenBank/DDBJ whole genome shotgun (WGS) entry which is preliminary data.</text>
</comment>
<feature type="compositionally biased region" description="Polar residues" evidence="1">
    <location>
        <begin position="30"/>
        <end position="39"/>
    </location>
</feature>
<dbReference type="AlphaFoldDB" id="A0AA40G3M2"/>
<feature type="non-terminal residue" evidence="2">
    <location>
        <position position="1"/>
    </location>
</feature>
<feature type="compositionally biased region" description="Basic and acidic residues" evidence="1">
    <location>
        <begin position="60"/>
        <end position="70"/>
    </location>
</feature>